<proteinExistence type="predicted"/>
<reference evidence="1 2" key="1">
    <citation type="submission" date="2016-02" db="EMBL/GenBank/DDBJ databases">
        <title>Genome analysis of coral dinoflagellate symbionts highlights evolutionary adaptations to a symbiotic lifestyle.</title>
        <authorList>
            <person name="Aranda M."/>
            <person name="Li Y."/>
            <person name="Liew Y.J."/>
            <person name="Baumgarten S."/>
            <person name="Simakov O."/>
            <person name="Wilson M."/>
            <person name="Piel J."/>
            <person name="Ashoor H."/>
            <person name="Bougouffa S."/>
            <person name="Bajic V.B."/>
            <person name="Ryu T."/>
            <person name="Ravasi T."/>
            <person name="Bayer T."/>
            <person name="Micklem G."/>
            <person name="Kim H."/>
            <person name="Bhak J."/>
            <person name="Lajeunesse T.C."/>
            <person name="Voolstra C.R."/>
        </authorList>
    </citation>
    <scope>NUCLEOTIDE SEQUENCE [LARGE SCALE GENOMIC DNA]</scope>
    <source>
        <strain evidence="1 2">CCMP2467</strain>
    </source>
</reference>
<keyword evidence="2" id="KW-1185">Reference proteome</keyword>
<accession>A0A1Q9EZ95</accession>
<evidence type="ECO:0000313" key="2">
    <source>
        <dbReference type="Proteomes" id="UP000186817"/>
    </source>
</evidence>
<dbReference type="Proteomes" id="UP000186817">
    <property type="component" value="Unassembled WGS sequence"/>
</dbReference>
<comment type="caution">
    <text evidence="1">The sequence shown here is derived from an EMBL/GenBank/DDBJ whole genome shotgun (WGS) entry which is preliminary data.</text>
</comment>
<protein>
    <submittedName>
        <fullName evidence="1">Uncharacterized protein</fullName>
    </submittedName>
</protein>
<sequence>MGYRRHGRDEGMCCVGNGQSFHYRIEIRSMRCEFGALWPQPQSLYLVFRPLSHCPGNTYQFRAAHPEFASTPRSIAYAVNDQGDSDWSDWSEAMDRIFFDTAHCFTPPIIAHSPLTITVLIKPISVMVLVASSNSTTTIITTTTTTTTNLAAMIIGDVFRQ</sequence>
<gene>
    <name evidence="1" type="ORF">AK812_SmicGene3365</name>
</gene>
<evidence type="ECO:0000313" key="1">
    <source>
        <dbReference type="EMBL" id="OLQ12692.1"/>
    </source>
</evidence>
<dbReference type="OrthoDB" id="504170at2759"/>
<dbReference type="EMBL" id="LSRX01000039">
    <property type="protein sequence ID" value="OLQ12692.1"/>
    <property type="molecule type" value="Genomic_DNA"/>
</dbReference>
<dbReference type="AlphaFoldDB" id="A0A1Q9EZ95"/>
<organism evidence="1 2">
    <name type="scientific">Symbiodinium microadriaticum</name>
    <name type="common">Dinoflagellate</name>
    <name type="synonym">Zooxanthella microadriatica</name>
    <dbReference type="NCBI Taxonomy" id="2951"/>
    <lineage>
        <taxon>Eukaryota</taxon>
        <taxon>Sar</taxon>
        <taxon>Alveolata</taxon>
        <taxon>Dinophyceae</taxon>
        <taxon>Suessiales</taxon>
        <taxon>Symbiodiniaceae</taxon>
        <taxon>Symbiodinium</taxon>
    </lineage>
</organism>
<name>A0A1Q9EZ95_SYMMI</name>